<sequence length="175" mass="18374">MSTPFIGEIIMFAGNFAVKNYSFCNGTLLNTSDNATLFSLLGTMYGGDGRTTFGLPDFRGRAQVSVGNSPGTQHPWPQGLKAGAEDVTLVEANLPVHSHNFNVALGNPTTGTAEAALVAKGNHYVANNNPNITGSGFMYDKSVGNAGADAPLPIMSPFIVVNFMIAMNGIYPTRA</sequence>
<dbReference type="InterPro" id="IPR037053">
    <property type="entry name" value="Phage_tail_collar_dom_sf"/>
</dbReference>
<reference evidence="2 3" key="1">
    <citation type="submission" date="2021-03" db="EMBL/GenBank/DDBJ databases">
        <title>Novel species identification of genus Shewanella.</title>
        <authorList>
            <person name="Liu G."/>
            <person name="Zhang Q."/>
        </authorList>
    </citation>
    <scope>NUCLEOTIDE SEQUENCE [LARGE SCALE GENOMIC DNA]</scope>
    <source>
        <strain evidence="2 3">FJAT-53726</strain>
    </source>
</reference>
<dbReference type="SUPFAM" id="SSF88874">
    <property type="entry name" value="Receptor-binding domain of short tail fibre protein gp12"/>
    <property type="match status" value="1"/>
</dbReference>
<feature type="domain" description="Phage tail collar" evidence="1">
    <location>
        <begin position="7"/>
        <end position="62"/>
    </location>
</feature>
<organism evidence="2 3">
    <name type="scientific">Shewanella cyperi</name>
    <dbReference type="NCBI Taxonomy" id="2814292"/>
    <lineage>
        <taxon>Bacteria</taxon>
        <taxon>Pseudomonadati</taxon>
        <taxon>Pseudomonadota</taxon>
        <taxon>Gammaproteobacteria</taxon>
        <taxon>Alteromonadales</taxon>
        <taxon>Shewanellaceae</taxon>
        <taxon>Shewanella</taxon>
    </lineage>
</organism>
<gene>
    <name evidence="2" type="ORF">JYB88_00675</name>
</gene>
<dbReference type="EMBL" id="CP071504">
    <property type="protein sequence ID" value="QSX30228.1"/>
    <property type="molecule type" value="Genomic_DNA"/>
</dbReference>
<dbReference type="InterPro" id="IPR011083">
    <property type="entry name" value="Phage_tail_collar_dom"/>
</dbReference>
<dbReference type="Proteomes" id="UP000663281">
    <property type="component" value="Chromosome"/>
</dbReference>
<keyword evidence="3" id="KW-1185">Reference proteome</keyword>
<evidence type="ECO:0000313" key="3">
    <source>
        <dbReference type="Proteomes" id="UP000663281"/>
    </source>
</evidence>
<protein>
    <submittedName>
        <fullName evidence="2">Tail fiber protein</fullName>
    </submittedName>
</protein>
<dbReference type="RefSeq" id="WP_207325158.1">
    <property type="nucleotide sequence ID" value="NZ_CP071504.1"/>
</dbReference>
<dbReference type="AlphaFoldDB" id="A0A975ALG6"/>
<name>A0A975ALG6_9GAMM</name>
<dbReference type="Pfam" id="PF07484">
    <property type="entry name" value="Collar"/>
    <property type="match status" value="1"/>
</dbReference>
<dbReference type="Gene3D" id="3.90.1340.10">
    <property type="entry name" value="Phage tail collar domain"/>
    <property type="match status" value="1"/>
</dbReference>
<accession>A0A975ALG6</accession>
<evidence type="ECO:0000313" key="2">
    <source>
        <dbReference type="EMBL" id="QSX30228.1"/>
    </source>
</evidence>
<proteinExistence type="predicted"/>
<evidence type="ECO:0000259" key="1">
    <source>
        <dbReference type="Pfam" id="PF07484"/>
    </source>
</evidence>
<dbReference type="KEGG" id="scyp:JYB88_00675"/>